<evidence type="ECO:0000313" key="2">
    <source>
        <dbReference type="Proteomes" id="UP000673394"/>
    </source>
</evidence>
<protein>
    <submittedName>
        <fullName evidence="1">DNA-binding response regulator</fullName>
    </submittedName>
</protein>
<proteinExistence type="predicted"/>
<accession>A0ABS5C8Z8</accession>
<reference evidence="1 2" key="1">
    <citation type="submission" date="2021-04" db="EMBL/GenBank/DDBJ databases">
        <title>Paenibacillus sp. DLE-14 whole genome sequence.</title>
        <authorList>
            <person name="Ham Y.J."/>
        </authorList>
    </citation>
    <scope>NUCLEOTIDE SEQUENCE [LARGE SCALE GENOMIC DNA]</scope>
    <source>
        <strain evidence="1 2">DLE-14</strain>
    </source>
</reference>
<dbReference type="EMBL" id="JAGKSP010000002">
    <property type="protein sequence ID" value="MBP3962467.1"/>
    <property type="molecule type" value="Genomic_DNA"/>
</dbReference>
<comment type="caution">
    <text evidence="1">The sequence shown here is derived from an EMBL/GenBank/DDBJ whole genome shotgun (WGS) entry which is preliminary data.</text>
</comment>
<evidence type="ECO:0000313" key="1">
    <source>
        <dbReference type="EMBL" id="MBP3962467.1"/>
    </source>
</evidence>
<gene>
    <name evidence="1" type="ORF">I8J30_07080</name>
</gene>
<dbReference type="Proteomes" id="UP000673394">
    <property type="component" value="Unassembled WGS sequence"/>
</dbReference>
<keyword evidence="1" id="KW-0238">DNA-binding</keyword>
<organism evidence="1 2">
    <name type="scientific">Paenibacillus lignilyticus</name>
    <dbReference type="NCBI Taxonomy" id="1172615"/>
    <lineage>
        <taxon>Bacteria</taxon>
        <taxon>Bacillati</taxon>
        <taxon>Bacillota</taxon>
        <taxon>Bacilli</taxon>
        <taxon>Bacillales</taxon>
        <taxon>Paenibacillaceae</taxon>
        <taxon>Paenibacillus</taxon>
    </lineage>
</organism>
<dbReference type="Gene3D" id="3.40.960.10">
    <property type="entry name" value="VSR Endonuclease"/>
    <property type="match status" value="1"/>
</dbReference>
<sequence>MERQLLVQKGEGRHRLEEGQGHSERLFLQQVWYPAIRSFDHLFGEYEVADFKDGSRYLDFAYIREPIKLAIEIDGYGPHSAKVSRWQFSDSLMRQNHLIIDGWQLLRFSYDDIAERPRMCEQILQQFMGCWLGGVYHRGRPRGASELLEAEVLRYGLRLNRPLRPRDVMELLQISREKAYHLLHQMLLNNLLRPAGKGTKTIRSFLINREQLGDRR</sequence>
<keyword evidence="2" id="KW-1185">Reference proteome</keyword>
<name>A0ABS5C8Z8_9BACL</name>
<dbReference type="GO" id="GO:0003677">
    <property type="term" value="F:DNA binding"/>
    <property type="evidence" value="ECO:0007669"/>
    <property type="project" value="UniProtKB-KW"/>
</dbReference>